<protein>
    <submittedName>
        <fullName evidence="1">Uncharacterized protein</fullName>
    </submittedName>
</protein>
<evidence type="ECO:0000313" key="2">
    <source>
        <dbReference type="Proteomes" id="UP000541558"/>
    </source>
</evidence>
<dbReference type="AlphaFoldDB" id="A0A8H5BL95"/>
<organism evidence="1 2">
    <name type="scientific">Ephemerocybe angulata</name>
    <dbReference type="NCBI Taxonomy" id="980116"/>
    <lineage>
        <taxon>Eukaryota</taxon>
        <taxon>Fungi</taxon>
        <taxon>Dikarya</taxon>
        <taxon>Basidiomycota</taxon>
        <taxon>Agaricomycotina</taxon>
        <taxon>Agaricomycetes</taxon>
        <taxon>Agaricomycetidae</taxon>
        <taxon>Agaricales</taxon>
        <taxon>Agaricineae</taxon>
        <taxon>Psathyrellaceae</taxon>
        <taxon>Ephemerocybe</taxon>
    </lineage>
</organism>
<sequence length="191" mass="21837">MTDRTNLIEVGRAAPGTKADETYLVQLKDDVNMSNFLQRFSKACPPGPGSRITREWPYLMGFSGIFSDETLHFLRSSPEVDYIDEPETPQEGGHAKTGIGVYHGVYRFKLAKRHRNPNERLENWSTLDVRILMCQNCITVALGGHYERLYKASLEPNDFEHCLSNYTEAARSYAPSPEEQIQWFPKSRNCT</sequence>
<dbReference type="Gene3D" id="3.30.70.80">
    <property type="entry name" value="Peptidase S8 propeptide/proteinase inhibitor I9"/>
    <property type="match status" value="1"/>
</dbReference>
<dbReference type="SUPFAM" id="SSF54897">
    <property type="entry name" value="Protease propeptides/inhibitors"/>
    <property type="match status" value="1"/>
</dbReference>
<evidence type="ECO:0000313" key="1">
    <source>
        <dbReference type="EMBL" id="KAF5324563.1"/>
    </source>
</evidence>
<gene>
    <name evidence="1" type="ORF">D9611_004267</name>
</gene>
<reference evidence="1 2" key="1">
    <citation type="journal article" date="2020" name="ISME J.">
        <title>Uncovering the hidden diversity of litter-decomposition mechanisms in mushroom-forming fungi.</title>
        <authorList>
            <person name="Floudas D."/>
            <person name="Bentzer J."/>
            <person name="Ahren D."/>
            <person name="Johansson T."/>
            <person name="Persson P."/>
            <person name="Tunlid A."/>
        </authorList>
    </citation>
    <scope>NUCLEOTIDE SEQUENCE [LARGE SCALE GENOMIC DNA]</scope>
    <source>
        <strain evidence="1 2">CBS 175.51</strain>
    </source>
</reference>
<comment type="caution">
    <text evidence="1">The sequence shown here is derived from an EMBL/GenBank/DDBJ whole genome shotgun (WGS) entry which is preliminary data.</text>
</comment>
<name>A0A8H5BL95_9AGAR</name>
<proteinExistence type="predicted"/>
<accession>A0A8H5BL95</accession>
<dbReference type="EMBL" id="JAACJK010000164">
    <property type="protein sequence ID" value="KAF5324563.1"/>
    <property type="molecule type" value="Genomic_DNA"/>
</dbReference>
<keyword evidence="2" id="KW-1185">Reference proteome</keyword>
<dbReference type="Proteomes" id="UP000541558">
    <property type="component" value="Unassembled WGS sequence"/>
</dbReference>
<dbReference type="InterPro" id="IPR037045">
    <property type="entry name" value="S8pro/Inhibitor_I9_sf"/>
</dbReference>